<comment type="caution">
    <text evidence="3">The sequence shown here is derived from an EMBL/GenBank/DDBJ whole genome shotgun (WGS) entry which is preliminary data.</text>
</comment>
<accession>A0AAD7GSY9</accession>
<dbReference type="AlphaFoldDB" id="A0AAD7GSY9"/>
<proteinExistence type="predicted"/>
<keyword evidence="1" id="KW-0472">Membrane</keyword>
<feature type="signal peptide" evidence="2">
    <location>
        <begin position="1"/>
        <end position="17"/>
    </location>
</feature>
<feature type="transmembrane region" description="Helical" evidence="1">
    <location>
        <begin position="370"/>
        <end position="393"/>
    </location>
</feature>
<keyword evidence="1" id="KW-1133">Transmembrane helix</keyword>
<evidence type="ECO:0000256" key="2">
    <source>
        <dbReference type="SAM" id="SignalP"/>
    </source>
</evidence>
<dbReference type="PANTHER" id="PTHR35043:SF7">
    <property type="entry name" value="TRANSCRIPTION FACTOR DOMAIN-CONTAINING PROTEIN"/>
    <property type="match status" value="1"/>
</dbReference>
<evidence type="ECO:0000313" key="4">
    <source>
        <dbReference type="Proteomes" id="UP001221757"/>
    </source>
</evidence>
<feature type="transmembrane region" description="Helical" evidence="1">
    <location>
        <begin position="41"/>
        <end position="60"/>
    </location>
</feature>
<keyword evidence="2" id="KW-0732">Signal</keyword>
<feature type="transmembrane region" description="Helical" evidence="1">
    <location>
        <begin position="197"/>
        <end position="216"/>
    </location>
</feature>
<feature type="chain" id="PRO_5042066566" evidence="2">
    <location>
        <begin position="18"/>
        <end position="418"/>
    </location>
</feature>
<organism evidence="3 4">
    <name type="scientific">Mycena rosella</name>
    <name type="common">Pink bonnet</name>
    <name type="synonym">Agaricus rosellus</name>
    <dbReference type="NCBI Taxonomy" id="1033263"/>
    <lineage>
        <taxon>Eukaryota</taxon>
        <taxon>Fungi</taxon>
        <taxon>Dikarya</taxon>
        <taxon>Basidiomycota</taxon>
        <taxon>Agaricomycotina</taxon>
        <taxon>Agaricomycetes</taxon>
        <taxon>Agaricomycetidae</taxon>
        <taxon>Agaricales</taxon>
        <taxon>Marasmiineae</taxon>
        <taxon>Mycenaceae</taxon>
        <taxon>Mycena</taxon>
    </lineage>
</organism>
<dbReference type="PANTHER" id="PTHR35043">
    <property type="entry name" value="TRANSCRIPTION FACTOR DOMAIN-CONTAINING PROTEIN"/>
    <property type="match status" value="1"/>
</dbReference>
<keyword evidence="4" id="KW-1185">Reference proteome</keyword>
<evidence type="ECO:0000313" key="3">
    <source>
        <dbReference type="EMBL" id="KAJ7704533.1"/>
    </source>
</evidence>
<keyword evidence="1" id="KW-0812">Transmembrane</keyword>
<sequence>MLLLLLLTHLVSQRSNASPAYGLDSRAASDSCDNINNCRRLFDIVWGCLTTIFACTWVSVHPNVPPPNQTALSLLWRRLKMMLVAVIAPELMVCFAARQFVAARWFSKKFGVSITHGFFFSMGGFVSRIGQPIATKKQIEDPLLGPEYLSAITKINIEDIMDKSKGDALSKGVALLQGLWFTVQCLARISQRLPITALEVTTLAFAVVNVFTWLLWWGKPLDVQQPIPVGPSEDLPETGPIPVPSNWGHRLEQWVRGAIDGYYPDYNPMVSIAVPSFWSTESSDLTDDRTRVAYLVACVVGTVFGTIHCAAWASKFPSTNEMWMWRSCSLLVVTIPVIMGFCTVQFSVVYSSSLPSAHYLAKVGQLLDLILMWFGFGLATPIYTIARLLLIILSFTTLRALPPGAFTDVNWSVYIPHL</sequence>
<protein>
    <submittedName>
        <fullName evidence="3">Uncharacterized protein</fullName>
    </submittedName>
</protein>
<reference evidence="3" key="1">
    <citation type="submission" date="2023-03" db="EMBL/GenBank/DDBJ databases">
        <title>Massive genome expansion in bonnet fungi (Mycena s.s.) driven by repeated elements and novel gene families across ecological guilds.</title>
        <authorList>
            <consortium name="Lawrence Berkeley National Laboratory"/>
            <person name="Harder C.B."/>
            <person name="Miyauchi S."/>
            <person name="Viragh M."/>
            <person name="Kuo A."/>
            <person name="Thoen E."/>
            <person name="Andreopoulos B."/>
            <person name="Lu D."/>
            <person name="Skrede I."/>
            <person name="Drula E."/>
            <person name="Henrissat B."/>
            <person name="Morin E."/>
            <person name="Kohler A."/>
            <person name="Barry K."/>
            <person name="LaButti K."/>
            <person name="Morin E."/>
            <person name="Salamov A."/>
            <person name="Lipzen A."/>
            <person name="Mereny Z."/>
            <person name="Hegedus B."/>
            <person name="Baldrian P."/>
            <person name="Stursova M."/>
            <person name="Weitz H."/>
            <person name="Taylor A."/>
            <person name="Grigoriev I.V."/>
            <person name="Nagy L.G."/>
            <person name="Martin F."/>
            <person name="Kauserud H."/>
        </authorList>
    </citation>
    <scope>NUCLEOTIDE SEQUENCE</scope>
    <source>
        <strain evidence="3">CBHHK067</strain>
    </source>
</reference>
<name>A0AAD7GSY9_MYCRO</name>
<feature type="transmembrane region" description="Helical" evidence="1">
    <location>
        <begin position="292"/>
        <end position="313"/>
    </location>
</feature>
<dbReference type="Proteomes" id="UP001221757">
    <property type="component" value="Unassembled WGS sequence"/>
</dbReference>
<feature type="transmembrane region" description="Helical" evidence="1">
    <location>
        <begin position="325"/>
        <end position="350"/>
    </location>
</feature>
<gene>
    <name evidence="3" type="ORF">B0H17DRAFT_1193747</name>
</gene>
<feature type="transmembrane region" description="Helical" evidence="1">
    <location>
        <begin position="81"/>
        <end position="98"/>
    </location>
</feature>
<dbReference type="EMBL" id="JARKIE010000010">
    <property type="protein sequence ID" value="KAJ7704533.1"/>
    <property type="molecule type" value="Genomic_DNA"/>
</dbReference>
<evidence type="ECO:0000256" key="1">
    <source>
        <dbReference type="SAM" id="Phobius"/>
    </source>
</evidence>